<sequence>MPALSMNKENIMKRLVSPIVTAVAASTLSFNALSAEIKNVILMIGDGMGPQQVGLLETYAKHAPNSIYKGETTALYKLAQEGVIGSSLTNPEDAIVVDSACSATMLATGIPTASEVIGIDSQGNHVETILEKAKSKGKATGLVSDTRMTHATPAAFAAHQPHRSLENSIAADMLETGVDVMMSGGLRHWIPKSTNDKGETYEQLEKLTEGNVYLKSKRKDERNLLTEAQDQGYNLAFSRDMLTQAKGDKLLGLFAYSGMNDGIAYSQSKNDPKRTQPSLEEMTTKAIDILSKDKDGFFLMVEGGQIDWAGHSNDAGTMLHEMIKFDEAVDSVYEWAKGRDDTLIIVTADHETGSFGFSYSSANLPKPQKRDGEAFKNQDYAPNFNFGQFEILDGLYNQKKSYYGMISEFQALDKKAQTPEKFAEIVNANSDFSITPEQAERVLASKPNPYRLAGHKYLSEENVPTINDFDAFFPYNDRGNLLAREHATKQNTVWGTGTHTHTPVNVFAWGPAETILPVSKIMHHSQLGEYLKQQIK</sequence>
<dbReference type="InterPro" id="IPR017850">
    <property type="entry name" value="Alkaline_phosphatase_core_sf"/>
</dbReference>
<dbReference type="Gene3D" id="1.10.1200.140">
    <property type="entry name" value="Alkaline phosphatase, crown domain"/>
    <property type="match status" value="1"/>
</dbReference>
<dbReference type="SMART" id="SM00098">
    <property type="entry name" value="alkPPc"/>
    <property type="match status" value="1"/>
</dbReference>
<evidence type="ECO:0000256" key="2">
    <source>
        <dbReference type="ARBA" id="ARBA00001947"/>
    </source>
</evidence>
<evidence type="ECO:0000256" key="3">
    <source>
        <dbReference type="ARBA" id="ARBA00005984"/>
    </source>
</evidence>
<dbReference type="Proteomes" id="UP000242664">
    <property type="component" value="Unassembled WGS sequence"/>
</dbReference>
<comment type="cofactor">
    <cofactor evidence="2">
        <name>Zn(2+)</name>
        <dbReference type="ChEBI" id="CHEBI:29105"/>
    </cofactor>
</comment>
<accession>A0ABM9WWY1</accession>
<evidence type="ECO:0000256" key="4">
    <source>
        <dbReference type="ARBA" id="ARBA00022553"/>
    </source>
</evidence>
<dbReference type="EMBL" id="DS267814">
    <property type="protein sequence ID" value="EDN57909.1"/>
    <property type="molecule type" value="Genomic_DNA"/>
</dbReference>
<gene>
    <name evidence="10" type="ORF">VEx25_1413</name>
</gene>
<dbReference type="InterPro" id="IPR042085">
    <property type="entry name" value="Ap_crown"/>
</dbReference>
<reference evidence="11" key="1">
    <citation type="submission" date="2006-10" db="EMBL/GenBank/DDBJ databases">
        <authorList>
            <person name="Heidelberg J."/>
            <person name="Sebastian Y."/>
        </authorList>
    </citation>
    <scope>NUCLEOTIDE SEQUENCE [LARGE SCALE GENOMIC DNA]</scope>
    <source>
        <strain evidence="11">EX25</strain>
    </source>
</reference>
<organism evidence="10 11">
    <name type="scientific">Vibrio antiquarius (strain Ex25)</name>
    <dbReference type="NCBI Taxonomy" id="150340"/>
    <lineage>
        <taxon>Bacteria</taxon>
        <taxon>Pseudomonadati</taxon>
        <taxon>Pseudomonadota</taxon>
        <taxon>Gammaproteobacteria</taxon>
        <taxon>Vibrionales</taxon>
        <taxon>Vibrionaceae</taxon>
        <taxon>Vibrio</taxon>
        <taxon>Vibrio diabolicus subgroup</taxon>
    </lineage>
</organism>
<comment type="similarity">
    <text evidence="3 9">Belongs to the alkaline phosphatase family.</text>
</comment>
<evidence type="ECO:0000256" key="7">
    <source>
        <dbReference type="ARBA" id="ARBA00022833"/>
    </source>
</evidence>
<dbReference type="Gene3D" id="3.40.720.10">
    <property type="entry name" value="Alkaline Phosphatase, subunit A"/>
    <property type="match status" value="2"/>
</dbReference>
<dbReference type="Pfam" id="PF00245">
    <property type="entry name" value="Alk_phosphatase"/>
    <property type="match status" value="1"/>
</dbReference>
<dbReference type="PROSITE" id="PS00123">
    <property type="entry name" value="ALKALINE_PHOSPHATASE"/>
    <property type="match status" value="1"/>
</dbReference>
<dbReference type="PANTHER" id="PTHR11596">
    <property type="entry name" value="ALKALINE PHOSPHATASE"/>
    <property type="match status" value="1"/>
</dbReference>
<evidence type="ECO:0000256" key="1">
    <source>
        <dbReference type="ARBA" id="ARBA00001946"/>
    </source>
</evidence>
<evidence type="ECO:0000313" key="11">
    <source>
        <dbReference type="Proteomes" id="UP000242664"/>
    </source>
</evidence>
<keyword evidence="4" id="KW-0597">Phosphoprotein</keyword>
<protein>
    <submittedName>
        <fullName evidence="10">Alkaline phosphatase</fullName>
    </submittedName>
</protein>
<keyword evidence="6" id="KW-0378">Hydrolase</keyword>
<evidence type="ECO:0000256" key="8">
    <source>
        <dbReference type="ARBA" id="ARBA00022842"/>
    </source>
</evidence>
<evidence type="ECO:0000313" key="10">
    <source>
        <dbReference type="EMBL" id="EDN57909.1"/>
    </source>
</evidence>
<dbReference type="InterPro" id="IPR018299">
    <property type="entry name" value="Alkaline_phosphatase_AS"/>
</dbReference>
<evidence type="ECO:0000256" key="5">
    <source>
        <dbReference type="ARBA" id="ARBA00022723"/>
    </source>
</evidence>
<keyword evidence="5" id="KW-0479">Metal-binding</keyword>
<evidence type="ECO:0000256" key="6">
    <source>
        <dbReference type="ARBA" id="ARBA00022801"/>
    </source>
</evidence>
<comment type="cofactor">
    <cofactor evidence="1">
        <name>Mg(2+)</name>
        <dbReference type="ChEBI" id="CHEBI:18420"/>
    </cofactor>
</comment>
<name>A0ABM9WWY1_VIBAE</name>
<dbReference type="InterPro" id="IPR001952">
    <property type="entry name" value="Alkaline_phosphatase"/>
</dbReference>
<keyword evidence="7" id="KW-0862">Zinc</keyword>
<keyword evidence="8" id="KW-0460">Magnesium</keyword>
<proteinExistence type="inferred from homology"/>
<dbReference type="PANTHER" id="PTHR11596:SF5">
    <property type="entry name" value="ALKALINE PHOSPHATASE"/>
    <property type="match status" value="1"/>
</dbReference>
<dbReference type="SUPFAM" id="SSF53649">
    <property type="entry name" value="Alkaline phosphatase-like"/>
    <property type="match status" value="1"/>
</dbReference>
<keyword evidence="11" id="KW-1185">Reference proteome</keyword>
<dbReference type="CDD" id="cd16012">
    <property type="entry name" value="ALP"/>
    <property type="match status" value="1"/>
</dbReference>
<dbReference type="PRINTS" id="PR00113">
    <property type="entry name" value="ALKPHPHTASE"/>
</dbReference>
<evidence type="ECO:0000256" key="9">
    <source>
        <dbReference type="RuleBase" id="RU003946"/>
    </source>
</evidence>